<dbReference type="InterPro" id="IPR001789">
    <property type="entry name" value="Sig_transdc_resp-reg_receiver"/>
</dbReference>
<dbReference type="InterPro" id="IPR000157">
    <property type="entry name" value="TIR_dom"/>
</dbReference>
<dbReference type="Gene3D" id="3.40.50.2300">
    <property type="match status" value="1"/>
</dbReference>
<dbReference type="CDD" id="cd17540">
    <property type="entry name" value="REC_PhyR"/>
    <property type="match status" value="1"/>
</dbReference>
<name>A0A068SKE3_NEOGA</name>
<sequence>MSDIFISHATADQPLAEMVVDLLADAIGVPETSIFCSSVPGHGNPLTYDFNHNMLQQIQNPKLVVLLMTPAYMDSAFCLMELGATWALQLKPLPIVVPPVSFVEVTRTIGFRQGWNITDTSGLESIRQTVLDTLGIEGRGNHNFERKRKRWAVDLQLRLKELQPSPKVPRSEYNQVLEASTLAESRLNLRSKKVGELTAEIKKLQKRLSALRSKRPVVLIAEGEPLIALDLQQIIEDAGCILGGVVRTASELIEVAERVQPDIITTEISLADGSSGIDAVNEILTFHDVSAIVITRTPEALLKGPRPEPVFLVTKPFDPGTLMRVIEEAHGAVMRRRDARP</sequence>
<dbReference type="HOGENOM" id="CLU_813352_0_0_5"/>
<comment type="caution">
    <text evidence="1">Lacks conserved residue(s) required for the propagation of feature annotation.</text>
</comment>
<dbReference type="SUPFAM" id="SSF52172">
    <property type="entry name" value="CheY-like"/>
    <property type="match status" value="1"/>
</dbReference>
<dbReference type="Pfam" id="PF13676">
    <property type="entry name" value="TIR_2"/>
    <property type="match status" value="1"/>
</dbReference>
<evidence type="ECO:0000259" key="2">
    <source>
        <dbReference type="PROSITE" id="PS50104"/>
    </source>
</evidence>
<dbReference type="PROSITE" id="PS50110">
    <property type="entry name" value="RESPONSE_REGULATORY"/>
    <property type="match status" value="1"/>
</dbReference>
<evidence type="ECO:0000313" key="4">
    <source>
        <dbReference type="EMBL" id="CDN46553.1"/>
    </source>
</evidence>
<dbReference type="PROSITE" id="PS50104">
    <property type="entry name" value="TIR"/>
    <property type="match status" value="1"/>
</dbReference>
<feature type="domain" description="TIR" evidence="2">
    <location>
        <begin position="1"/>
        <end position="134"/>
    </location>
</feature>
<dbReference type="AlphaFoldDB" id="A0A068SKE3"/>
<dbReference type="RefSeq" id="WP_051909213.1">
    <property type="nucleotide sequence ID" value="NZ_HG938353.1"/>
</dbReference>
<evidence type="ECO:0000256" key="1">
    <source>
        <dbReference type="PROSITE-ProRule" id="PRU00169"/>
    </source>
</evidence>
<dbReference type="Proteomes" id="UP000028181">
    <property type="component" value="Chromosome I"/>
</dbReference>
<organism evidence="4 5">
    <name type="scientific">Neorhizobium galegae bv. orientalis str. HAMBI 540</name>
    <dbReference type="NCBI Taxonomy" id="1028800"/>
    <lineage>
        <taxon>Bacteria</taxon>
        <taxon>Pseudomonadati</taxon>
        <taxon>Pseudomonadota</taxon>
        <taxon>Alphaproteobacteria</taxon>
        <taxon>Hyphomicrobiales</taxon>
        <taxon>Rhizobiaceae</taxon>
        <taxon>Rhizobium/Agrobacterium group</taxon>
        <taxon>Neorhizobium</taxon>
    </lineage>
</organism>
<dbReference type="SMART" id="SM00448">
    <property type="entry name" value="REC"/>
    <property type="match status" value="1"/>
</dbReference>
<keyword evidence="5" id="KW-1185">Reference proteome</keyword>
<dbReference type="SUPFAM" id="SSF52200">
    <property type="entry name" value="Toll/Interleukin receptor TIR domain"/>
    <property type="match status" value="1"/>
</dbReference>
<dbReference type="InterPro" id="IPR011006">
    <property type="entry name" value="CheY-like_superfamily"/>
</dbReference>
<dbReference type="eggNOG" id="COG0784">
    <property type="taxonomic scope" value="Bacteria"/>
</dbReference>
<reference evidence="5" key="1">
    <citation type="journal article" date="2014" name="BMC Genomics">
        <title>Genome sequencing of two Neorhizobium galegae strains reveals a noeT gene responsible for the unusual acetylation of the nodulation factors.</title>
        <authorList>
            <person name="Osterman J."/>
            <person name="Marsh J."/>
            <person name="Laine P.K."/>
            <person name="Zeng Z."/>
            <person name="Alatalo E."/>
            <person name="Sullivan J.T."/>
            <person name="Young J.P."/>
            <person name="Thomas-Oates J."/>
            <person name="Paulin L."/>
            <person name="Lindstrom K."/>
        </authorList>
    </citation>
    <scope>NUCLEOTIDE SEQUENCE [LARGE SCALE GENOMIC DNA]</scope>
    <source>
        <strain evidence="5">HAMBI 540</strain>
    </source>
</reference>
<dbReference type="KEGG" id="ngg:RG540_CH03610"/>
<dbReference type="GeneID" id="25391797"/>
<dbReference type="OrthoDB" id="4772211at2"/>
<dbReference type="EMBL" id="HG938353">
    <property type="protein sequence ID" value="CDN46553.1"/>
    <property type="molecule type" value="Genomic_DNA"/>
</dbReference>
<protein>
    <submittedName>
        <fullName evidence="4">Two-component response regulator</fullName>
    </submittedName>
</protein>
<dbReference type="InterPro" id="IPR035897">
    <property type="entry name" value="Toll_tir_struct_dom_sf"/>
</dbReference>
<proteinExistence type="predicted"/>
<dbReference type="Pfam" id="PF00072">
    <property type="entry name" value="Response_reg"/>
    <property type="match status" value="1"/>
</dbReference>
<gene>
    <name evidence="4" type="ORF">RG540_CH03610</name>
</gene>
<accession>A0A068SKE3</accession>
<evidence type="ECO:0000313" key="5">
    <source>
        <dbReference type="Proteomes" id="UP000028181"/>
    </source>
</evidence>
<feature type="domain" description="Response regulatory" evidence="3">
    <location>
        <begin position="217"/>
        <end position="330"/>
    </location>
</feature>
<dbReference type="Gene3D" id="3.40.50.10140">
    <property type="entry name" value="Toll/interleukin-1 receptor homology (TIR) domain"/>
    <property type="match status" value="1"/>
</dbReference>
<dbReference type="GO" id="GO:0000160">
    <property type="term" value="P:phosphorelay signal transduction system"/>
    <property type="evidence" value="ECO:0007669"/>
    <property type="project" value="InterPro"/>
</dbReference>
<evidence type="ECO:0000259" key="3">
    <source>
        <dbReference type="PROSITE" id="PS50110"/>
    </source>
</evidence>